<evidence type="ECO:0000313" key="1">
    <source>
        <dbReference type="EMBL" id="VUD73098.1"/>
    </source>
</evidence>
<dbReference type="RefSeq" id="WP_142584367.1">
    <property type="nucleotide sequence ID" value="NZ_CABFPH010000059.1"/>
</dbReference>
<proteinExistence type="predicted"/>
<keyword evidence="2" id="KW-1185">Reference proteome</keyword>
<sequence>MLNLQAAVQRSARAETLGQIADLVGCSVEALSDGRGRPDLREVLELVSLWPVLDATTRTRLLDEARRAATA</sequence>
<dbReference type="AlphaFoldDB" id="A0A509EG07"/>
<dbReference type="EMBL" id="CABFPH010000059">
    <property type="protein sequence ID" value="VUD73098.1"/>
    <property type="molecule type" value="Genomic_DNA"/>
</dbReference>
<dbReference type="OrthoDB" id="9918899at2"/>
<organism evidence="1 2">
    <name type="scientific">Methylobacterium symbioticum</name>
    <dbReference type="NCBI Taxonomy" id="2584084"/>
    <lineage>
        <taxon>Bacteria</taxon>
        <taxon>Pseudomonadati</taxon>
        <taxon>Pseudomonadota</taxon>
        <taxon>Alphaproteobacteria</taxon>
        <taxon>Hyphomicrobiales</taxon>
        <taxon>Methylobacteriaceae</taxon>
        <taxon>Methylobacterium</taxon>
    </lineage>
</organism>
<gene>
    <name evidence="1" type="ORF">MET9862_03711</name>
</gene>
<reference evidence="1 2" key="1">
    <citation type="submission" date="2019-06" db="EMBL/GenBank/DDBJ databases">
        <authorList>
            <person name="Rodrigo-Torres L."/>
            <person name="Arahal R. D."/>
            <person name="Lucena T."/>
        </authorList>
    </citation>
    <scope>NUCLEOTIDE SEQUENCE [LARGE SCALE GENOMIC DNA]</scope>
    <source>
        <strain evidence="1 2">SB0023/3</strain>
    </source>
</reference>
<dbReference type="Proteomes" id="UP000410984">
    <property type="component" value="Unassembled WGS sequence"/>
</dbReference>
<protein>
    <submittedName>
        <fullName evidence="1">Uncharacterized protein</fullName>
    </submittedName>
</protein>
<evidence type="ECO:0000313" key="2">
    <source>
        <dbReference type="Proteomes" id="UP000410984"/>
    </source>
</evidence>
<accession>A0A509EG07</accession>
<name>A0A509EG07_9HYPH</name>